<evidence type="ECO:0000259" key="8">
    <source>
        <dbReference type="PROSITE" id="PS50954"/>
    </source>
</evidence>
<feature type="compositionally biased region" description="Polar residues" evidence="6">
    <location>
        <begin position="115"/>
        <end position="133"/>
    </location>
</feature>
<sequence>MRSPSELSDLELRDELKALGFQAGPITGNTRNLMERKLQTLRDKAAGVEAPKKPQRVRKSPVKSPDPKPSRSPSSSSGRQAPPSRSRSNSRSRKETTDQRAALSSLDFDQEESNDMSSTRRIVVSPNENAYSSRRNERTEKESSNSLPRSAKLTPSEPVSPPPNRSTFKRTPTPTRPTLQKSREPISRIDTGVFGSRETSQAEEDDHFESSRLLSPDERRRFNSQFGGKKESPLDKIKSMGSSAIGFLQRSNKKQYVNYPSERGLYGTPGGRYSPISSRTQIREPSPSRTSDIPKYILIFFLSFTLLLFIAYISTAHSHTVEKGKAVVVGTVTDVFSLIYNYAVVPAICTVLFVGLGTVLFYFYRSNKANKEKFENAAMNLVDQIADRVRSAGIDGVAETHLRDQIYPPTRRSEEESRLWRYAASFINEKDSRIRSESQLINGVECNVWIWVVAKPDGWQGSAIDETSPQKLSRAPTRAFKIRNIDDGNRPREAERIKKEIEEKIAPVKALHYELKKSSTYEPYLFMAFNTIEDTTKAFQALHSQWFNGELLNVKYMHEDRYINRFPEVRFPGGATPGPIIDSNGNPSPHRFH</sequence>
<evidence type="ECO:0000256" key="1">
    <source>
        <dbReference type="ARBA" id="ARBA00004473"/>
    </source>
</evidence>
<keyword evidence="4 7" id="KW-0472">Membrane</keyword>
<keyword evidence="2 7" id="KW-0812">Transmembrane</keyword>
<evidence type="ECO:0000256" key="5">
    <source>
        <dbReference type="ARBA" id="ARBA00023242"/>
    </source>
</evidence>
<name>A0A1I7RHG7_BURXY</name>
<dbReference type="InterPro" id="IPR041885">
    <property type="entry name" value="MAN1_winged_helix_dom"/>
</dbReference>
<evidence type="ECO:0000256" key="2">
    <source>
        <dbReference type="ARBA" id="ARBA00022692"/>
    </source>
</evidence>
<evidence type="ECO:0000256" key="4">
    <source>
        <dbReference type="ARBA" id="ARBA00023136"/>
    </source>
</evidence>
<dbReference type="SUPFAM" id="SSF63451">
    <property type="entry name" value="LEM domain"/>
    <property type="match status" value="1"/>
</dbReference>
<dbReference type="FunFam" id="1.10.720.40:FF:000001">
    <property type="entry name" value="LEM domain containing 2, isoform CRA_a"/>
    <property type="match status" value="1"/>
</dbReference>
<dbReference type="GO" id="GO:0005637">
    <property type="term" value="C:nuclear inner membrane"/>
    <property type="evidence" value="ECO:0007669"/>
    <property type="project" value="UniProtKB-SubCell"/>
</dbReference>
<evidence type="ECO:0000256" key="6">
    <source>
        <dbReference type="SAM" id="MobiDB-lite"/>
    </source>
</evidence>
<evidence type="ECO:0000313" key="9">
    <source>
        <dbReference type="Proteomes" id="UP000095284"/>
    </source>
</evidence>
<feature type="region of interest" description="Disordered" evidence="6">
    <location>
        <begin position="574"/>
        <end position="593"/>
    </location>
</feature>
<feature type="compositionally biased region" description="Low complexity" evidence="6">
    <location>
        <begin position="71"/>
        <end position="89"/>
    </location>
</feature>
<evidence type="ECO:0000313" key="10">
    <source>
        <dbReference type="WBParaSite" id="BXY_0014400.1"/>
    </source>
</evidence>
<comment type="subcellular location">
    <subcellularLocation>
        <location evidence="1">Nucleus inner membrane</location>
        <topology evidence="1">Multi-pass membrane protein</topology>
    </subcellularLocation>
</comment>
<dbReference type="SMART" id="SM00540">
    <property type="entry name" value="LEM"/>
    <property type="match status" value="1"/>
</dbReference>
<protein>
    <submittedName>
        <fullName evidence="10">LEM domain-containing protein</fullName>
    </submittedName>
</protein>
<reference evidence="10" key="1">
    <citation type="submission" date="2016-11" db="UniProtKB">
        <authorList>
            <consortium name="WormBaseParasite"/>
        </authorList>
    </citation>
    <scope>IDENTIFICATION</scope>
</reference>
<feature type="transmembrane region" description="Helical" evidence="7">
    <location>
        <begin position="296"/>
        <end position="319"/>
    </location>
</feature>
<organism evidence="9 10">
    <name type="scientific">Bursaphelenchus xylophilus</name>
    <name type="common">Pinewood nematode worm</name>
    <name type="synonym">Aphelenchoides xylophilus</name>
    <dbReference type="NCBI Taxonomy" id="6326"/>
    <lineage>
        <taxon>Eukaryota</taxon>
        <taxon>Metazoa</taxon>
        <taxon>Ecdysozoa</taxon>
        <taxon>Nematoda</taxon>
        <taxon>Chromadorea</taxon>
        <taxon>Rhabditida</taxon>
        <taxon>Tylenchina</taxon>
        <taxon>Tylenchomorpha</taxon>
        <taxon>Aphelenchoidea</taxon>
        <taxon>Aphelenchoididae</taxon>
        <taxon>Bursaphelenchus</taxon>
    </lineage>
</organism>
<dbReference type="CDD" id="cd12940">
    <property type="entry name" value="LEM_LAP2_LEMD1"/>
    <property type="match status" value="1"/>
</dbReference>
<dbReference type="SUPFAM" id="SSF54928">
    <property type="entry name" value="RNA-binding domain, RBD"/>
    <property type="match status" value="1"/>
</dbReference>
<keyword evidence="3 7" id="KW-1133">Transmembrane helix</keyword>
<dbReference type="eggNOG" id="KOG0147">
    <property type="taxonomic scope" value="Eukaryota"/>
</dbReference>
<dbReference type="Gene3D" id="1.10.10.1180">
    <property type="entry name" value="MAN1, winged-helix domain"/>
    <property type="match status" value="1"/>
</dbReference>
<dbReference type="InterPro" id="IPR003887">
    <property type="entry name" value="LEM_dom"/>
</dbReference>
<dbReference type="PANTHER" id="PTHR13428:SF12">
    <property type="entry name" value="INNER NUCLEAR MEMBRANE PROTEIN MAN1"/>
    <property type="match status" value="1"/>
</dbReference>
<dbReference type="PROSITE" id="PS50954">
    <property type="entry name" value="LEM"/>
    <property type="match status" value="1"/>
</dbReference>
<feature type="compositionally biased region" description="Basic and acidic residues" evidence="6">
    <location>
        <begin position="134"/>
        <end position="143"/>
    </location>
</feature>
<feature type="region of interest" description="Disordered" evidence="6">
    <location>
        <begin position="40"/>
        <end position="235"/>
    </location>
</feature>
<evidence type="ECO:0000256" key="3">
    <source>
        <dbReference type="ARBA" id="ARBA00022989"/>
    </source>
</evidence>
<dbReference type="GO" id="GO:0006998">
    <property type="term" value="P:nuclear envelope organization"/>
    <property type="evidence" value="ECO:0007669"/>
    <property type="project" value="TreeGrafter"/>
</dbReference>
<dbReference type="PANTHER" id="PTHR13428">
    <property type="entry name" value="INNER NUCLEAR MEMBRANE PROTEIN MAN1 LEM DOMAIN CONTAINING PROTEIN"/>
    <property type="match status" value="1"/>
</dbReference>
<dbReference type="GO" id="GO:0030514">
    <property type="term" value="P:negative regulation of BMP signaling pathway"/>
    <property type="evidence" value="ECO:0007669"/>
    <property type="project" value="TreeGrafter"/>
</dbReference>
<feature type="transmembrane region" description="Helical" evidence="7">
    <location>
        <begin position="339"/>
        <end position="364"/>
    </location>
</feature>
<feature type="domain" description="LEM" evidence="8">
    <location>
        <begin position="1"/>
        <end position="45"/>
    </location>
</feature>
<dbReference type="InterPro" id="IPR011015">
    <property type="entry name" value="LEM/LEM-like_dom_sf"/>
</dbReference>
<dbReference type="GO" id="GO:0031490">
    <property type="term" value="F:chromatin DNA binding"/>
    <property type="evidence" value="ECO:0007669"/>
    <property type="project" value="TreeGrafter"/>
</dbReference>
<evidence type="ECO:0000256" key="7">
    <source>
        <dbReference type="SAM" id="Phobius"/>
    </source>
</evidence>
<dbReference type="Gene3D" id="1.10.720.40">
    <property type="match status" value="1"/>
</dbReference>
<dbReference type="AlphaFoldDB" id="A0A1I7RHG7"/>
<dbReference type="InterPro" id="IPR052277">
    <property type="entry name" value="INM_ESCRT-Associated"/>
</dbReference>
<dbReference type="Gene3D" id="3.30.70.330">
    <property type="match status" value="1"/>
</dbReference>
<dbReference type="InterPro" id="IPR012677">
    <property type="entry name" value="Nucleotide-bd_a/b_plait_sf"/>
</dbReference>
<dbReference type="Pfam" id="PF03020">
    <property type="entry name" value="LEM"/>
    <property type="match status" value="1"/>
</dbReference>
<dbReference type="InterPro" id="IPR035979">
    <property type="entry name" value="RBD_domain_sf"/>
</dbReference>
<dbReference type="WBParaSite" id="BXY_0014400.1">
    <property type="protein sequence ID" value="BXY_0014400.1"/>
    <property type="gene ID" value="BXY_0014400"/>
</dbReference>
<proteinExistence type="predicted"/>
<dbReference type="Proteomes" id="UP000095284">
    <property type="component" value="Unplaced"/>
</dbReference>
<keyword evidence="5" id="KW-0539">Nucleus</keyword>
<accession>A0A1I7RHG7</accession>
<feature type="compositionally biased region" description="Basic and acidic residues" evidence="6">
    <location>
        <begin position="40"/>
        <end position="52"/>
    </location>
</feature>